<reference evidence="2" key="2">
    <citation type="submission" date="2023-04" db="EMBL/GenBank/DDBJ databases">
        <authorList>
            <person name="Bruccoleri R.E."/>
            <person name="Oakeley E.J."/>
            <person name="Faust A.-M."/>
            <person name="Dessus-Babus S."/>
            <person name="Altorfer M."/>
            <person name="Burckhardt D."/>
            <person name="Oertli M."/>
            <person name="Naumann U."/>
            <person name="Petersen F."/>
            <person name="Wong J."/>
        </authorList>
    </citation>
    <scope>NUCLEOTIDE SEQUENCE</scope>
    <source>
        <strain evidence="2">GSM-AAB239-AS_SAM_17_03QT</strain>
        <tissue evidence="2">Leaf</tissue>
    </source>
</reference>
<gene>
    <name evidence="2" type="ORF">M6B38_248930</name>
</gene>
<protein>
    <submittedName>
        <fullName evidence="2">Uncharacterized protein</fullName>
    </submittedName>
</protein>
<proteinExistence type="predicted"/>
<feature type="region of interest" description="Disordered" evidence="1">
    <location>
        <begin position="1"/>
        <end position="24"/>
    </location>
</feature>
<evidence type="ECO:0000313" key="3">
    <source>
        <dbReference type="Proteomes" id="UP001140949"/>
    </source>
</evidence>
<feature type="compositionally biased region" description="Basic residues" evidence="1">
    <location>
        <begin position="62"/>
        <end position="73"/>
    </location>
</feature>
<name>A0AAX6DFI2_IRIPA</name>
<feature type="region of interest" description="Disordered" evidence="1">
    <location>
        <begin position="114"/>
        <end position="155"/>
    </location>
</feature>
<dbReference type="AlphaFoldDB" id="A0AAX6DFI2"/>
<feature type="region of interest" description="Disordered" evidence="1">
    <location>
        <begin position="238"/>
        <end position="260"/>
    </location>
</feature>
<feature type="region of interest" description="Disordered" evidence="1">
    <location>
        <begin position="48"/>
        <end position="92"/>
    </location>
</feature>
<dbReference type="PANTHER" id="PTHR34120">
    <property type="entry name" value="EXPRESSED PROTEIN"/>
    <property type="match status" value="1"/>
</dbReference>
<dbReference type="EMBL" id="JANAVB010045219">
    <property type="protein sequence ID" value="KAJ6790521.1"/>
    <property type="molecule type" value="Genomic_DNA"/>
</dbReference>
<organism evidence="2 3">
    <name type="scientific">Iris pallida</name>
    <name type="common">Sweet iris</name>
    <dbReference type="NCBI Taxonomy" id="29817"/>
    <lineage>
        <taxon>Eukaryota</taxon>
        <taxon>Viridiplantae</taxon>
        <taxon>Streptophyta</taxon>
        <taxon>Embryophyta</taxon>
        <taxon>Tracheophyta</taxon>
        <taxon>Spermatophyta</taxon>
        <taxon>Magnoliopsida</taxon>
        <taxon>Liliopsida</taxon>
        <taxon>Asparagales</taxon>
        <taxon>Iridaceae</taxon>
        <taxon>Iridoideae</taxon>
        <taxon>Irideae</taxon>
        <taxon>Iris</taxon>
    </lineage>
</organism>
<accession>A0AAX6DFI2</accession>
<dbReference type="PANTHER" id="PTHR34120:SF2">
    <property type="entry name" value="OS01G0860900 PROTEIN"/>
    <property type="match status" value="1"/>
</dbReference>
<reference evidence="2" key="1">
    <citation type="journal article" date="2023" name="GigaByte">
        <title>Genome assembly of the bearded iris, Iris pallida Lam.</title>
        <authorList>
            <person name="Bruccoleri R.E."/>
            <person name="Oakeley E.J."/>
            <person name="Faust A.M.E."/>
            <person name="Altorfer M."/>
            <person name="Dessus-Babus S."/>
            <person name="Burckhardt D."/>
            <person name="Oertli M."/>
            <person name="Naumann U."/>
            <person name="Petersen F."/>
            <person name="Wong J."/>
        </authorList>
    </citation>
    <scope>NUCLEOTIDE SEQUENCE</scope>
    <source>
        <strain evidence="2">GSM-AAB239-AS_SAM_17_03QT</strain>
    </source>
</reference>
<evidence type="ECO:0000256" key="1">
    <source>
        <dbReference type="SAM" id="MobiDB-lite"/>
    </source>
</evidence>
<sequence length="260" mass="28259">MTQLIAEARNRLPLPDPDPDMPAESIRIRIDDDDDSVLQWLDNLHPVYDRHDSTKGTTNPKSNHHHHHHHHHQQQQQQQNPNPSHNSHHFSGNLKATTKAQIIGLPGAAASVQHSGHIGHCVRRHPPPPPIFPPKKRPAGASSSLSDPVSPKVSCFGSVRSERRRSESSAAVEKGCWSSVLACFGRRKAITAEASGAPAAKERSVPARVCRDGPEEPPGIGGMKKFVSGRRSASFGGDVEVDLDGGENGHVPWSGPLIRR</sequence>
<keyword evidence="3" id="KW-1185">Reference proteome</keyword>
<comment type="caution">
    <text evidence="2">The sequence shown here is derived from an EMBL/GenBank/DDBJ whole genome shotgun (WGS) entry which is preliminary data.</text>
</comment>
<feature type="compositionally biased region" description="Low complexity" evidence="1">
    <location>
        <begin position="74"/>
        <end position="85"/>
    </location>
</feature>
<evidence type="ECO:0000313" key="2">
    <source>
        <dbReference type="EMBL" id="KAJ6790521.1"/>
    </source>
</evidence>
<dbReference type="Proteomes" id="UP001140949">
    <property type="component" value="Unassembled WGS sequence"/>
</dbReference>